<feature type="region of interest" description="Disordered" evidence="2">
    <location>
        <begin position="1"/>
        <end position="191"/>
    </location>
</feature>
<evidence type="ECO:0000256" key="2">
    <source>
        <dbReference type="SAM" id="MobiDB-lite"/>
    </source>
</evidence>
<feature type="compositionally biased region" description="Pro residues" evidence="2">
    <location>
        <begin position="17"/>
        <end position="51"/>
    </location>
</feature>
<feature type="region of interest" description="Disordered" evidence="2">
    <location>
        <begin position="395"/>
        <end position="447"/>
    </location>
</feature>
<evidence type="ECO:0000313" key="5">
    <source>
        <dbReference type="Proteomes" id="UP000000539"/>
    </source>
</evidence>
<feature type="compositionally biased region" description="Low complexity" evidence="2">
    <location>
        <begin position="423"/>
        <end position="435"/>
    </location>
</feature>
<evidence type="ECO:0000256" key="1">
    <source>
        <dbReference type="ARBA" id="ARBA00023242"/>
    </source>
</evidence>
<feature type="compositionally biased region" description="Low complexity" evidence="2">
    <location>
        <begin position="1"/>
        <end position="16"/>
    </location>
</feature>
<dbReference type="FunFam" id="1.10.10.60:FF:000037">
    <property type="entry name" value="chromodomain-helicase-DNA-binding protein 3 isoform X1"/>
    <property type="match status" value="1"/>
</dbReference>
<dbReference type="PANTHER" id="PTHR45623">
    <property type="entry name" value="CHROMODOMAIN-HELICASE-DNA-BINDING PROTEIN 3-RELATED-RELATED"/>
    <property type="match status" value="1"/>
</dbReference>
<gene>
    <name evidence="4" type="primary">LOC107050721</name>
</gene>
<feature type="compositionally biased region" description="Basic residues" evidence="2">
    <location>
        <begin position="101"/>
        <end position="111"/>
    </location>
</feature>
<dbReference type="AlphaFoldDB" id="A0A8V0X2B0"/>
<feature type="compositionally biased region" description="Polar residues" evidence="2">
    <location>
        <begin position="436"/>
        <end position="447"/>
    </location>
</feature>
<feature type="compositionally biased region" description="Low complexity" evidence="2">
    <location>
        <begin position="60"/>
        <end position="73"/>
    </location>
</feature>
<dbReference type="GeneTree" id="ENSGT00940000158001"/>
<feature type="compositionally biased region" description="Basic residues" evidence="2">
    <location>
        <begin position="74"/>
        <end position="84"/>
    </location>
</feature>
<feature type="compositionally biased region" description="Basic and acidic residues" evidence="2">
    <location>
        <begin position="124"/>
        <end position="191"/>
    </location>
</feature>
<dbReference type="PANTHER" id="PTHR45623:SF9">
    <property type="entry name" value="CHROMODOMAIN-HELICASE-DNA-BINDING PROTEIN 3"/>
    <property type="match status" value="1"/>
</dbReference>
<feature type="domain" description="CHD C-terminal 2" evidence="3">
    <location>
        <begin position="224"/>
        <end position="369"/>
    </location>
</feature>
<evidence type="ECO:0000313" key="4">
    <source>
        <dbReference type="Ensembl" id="ENSGALP00010000131.1"/>
    </source>
</evidence>
<dbReference type="InterPro" id="IPR012957">
    <property type="entry name" value="CHD_C2"/>
</dbReference>
<dbReference type="Ensembl" id="ENSGALT00010000263.1">
    <property type="protein sequence ID" value="ENSGALP00010000131.1"/>
    <property type="gene ID" value="ENSGALG00010000141.1"/>
</dbReference>
<feature type="compositionally biased region" description="Pro residues" evidence="2">
    <location>
        <begin position="402"/>
        <end position="412"/>
    </location>
</feature>
<dbReference type="Gene3D" id="1.10.10.60">
    <property type="entry name" value="Homeodomain-like"/>
    <property type="match status" value="1"/>
</dbReference>
<accession>A0A8V0X2B0</accession>
<keyword evidence="5" id="KW-1185">Reference proteome</keyword>
<organism evidence="4 5">
    <name type="scientific">Gallus gallus</name>
    <name type="common">Chicken</name>
    <dbReference type="NCBI Taxonomy" id="9031"/>
    <lineage>
        <taxon>Eukaryota</taxon>
        <taxon>Metazoa</taxon>
        <taxon>Chordata</taxon>
        <taxon>Craniata</taxon>
        <taxon>Vertebrata</taxon>
        <taxon>Euteleostomi</taxon>
        <taxon>Archelosauria</taxon>
        <taxon>Archosauria</taxon>
        <taxon>Dinosauria</taxon>
        <taxon>Saurischia</taxon>
        <taxon>Theropoda</taxon>
        <taxon>Coelurosauria</taxon>
        <taxon>Aves</taxon>
        <taxon>Neognathae</taxon>
        <taxon>Galloanserae</taxon>
        <taxon>Galliformes</taxon>
        <taxon>Phasianidae</taxon>
        <taxon>Phasianinae</taxon>
        <taxon>Gallus</taxon>
    </lineage>
</organism>
<name>A0A8V0X2B0_CHICK</name>
<dbReference type="Proteomes" id="UP000000539">
    <property type="component" value="Unassembled WGS sequence"/>
</dbReference>
<protein>
    <recommendedName>
        <fullName evidence="3">CHD C-terminal 2 domain-containing protein</fullName>
    </recommendedName>
</protein>
<reference evidence="4" key="1">
    <citation type="submission" date="2025-08" db="UniProtKB">
        <authorList>
            <consortium name="Ensembl"/>
        </authorList>
    </citation>
    <scope>IDENTIFICATION</scope>
    <source>
        <strain evidence="4">broiler</strain>
    </source>
</reference>
<dbReference type="OrthoDB" id="9120468at2759"/>
<dbReference type="Pfam" id="PF08074">
    <property type="entry name" value="CHDCT2"/>
    <property type="match status" value="1"/>
</dbReference>
<sequence>MGAGASPSWSRSSAPTPSAPPAPPPPPRPAAPTPSRAGPPPRAPPNPPPRRPASVGTGWGRPRIGTTVTTGTRRSPKGPRRWRLSRPPPKPPHPRATAARPKGRGRARRRRDQGTGSPRPKGPPPRDEHDRAGTEVDKTPGGEKGDEKPPEEEPKERPGDPDPKRAEEVKAEKEPKAEPRANGRRDDRAEKPRFMFNIADGGFTELHTLWQNEERAAVSSGKLNEIWHRRHDYWLLAGIVLHGYARWTDIQNDGAFGVINEPFKGEASKGNFLEMKNKFLARRFKLLEQALVIEEQLRRAAYLNMTQDPSHPAMALNTRFAEVECLAESHQHLSKESLAGNKPANAVLHKVLNQLEELLSDMKADVTRLPATLSRIPPIAARLQMSERSILSRLASKGADSHPPPTFPPGPYATPQSYGGTFGTPPAGALPPGGANYSQMPPGSFIT</sequence>
<reference evidence="4" key="2">
    <citation type="submission" date="2025-09" db="UniProtKB">
        <authorList>
            <consortium name="Ensembl"/>
        </authorList>
    </citation>
    <scope>IDENTIFICATION</scope>
    <source>
        <strain evidence="4">broiler</strain>
    </source>
</reference>
<keyword evidence="1" id="KW-0539">Nucleus</keyword>
<evidence type="ECO:0000259" key="3">
    <source>
        <dbReference type="Pfam" id="PF08074"/>
    </source>
</evidence>
<proteinExistence type="predicted"/>